<keyword evidence="2" id="KW-0719">Serine esterase</keyword>
<comment type="similarity">
    <text evidence="1">Belongs to the AB hydrolase superfamily. AB hydrolase 4 family.</text>
</comment>
<comment type="caution">
    <text evidence="6">The sequence shown here is derived from an EMBL/GenBank/DDBJ whole genome shotgun (WGS) entry which is preliminary data.</text>
</comment>
<evidence type="ECO:0000313" key="6">
    <source>
        <dbReference type="EMBL" id="TGL55078.1"/>
    </source>
</evidence>
<dbReference type="SUPFAM" id="SSF53474">
    <property type="entry name" value="alpha/beta-Hydrolases"/>
    <property type="match status" value="1"/>
</dbReference>
<feature type="active site" description="Charge relay system" evidence="4">
    <location>
        <position position="154"/>
    </location>
</feature>
<dbReference type="InterPro" id="IPR012020">
    <property type="entry name" value="ABHD4"/>
</dbReference>
<evidence type="ECO:0000256" key="3">
    <source>
        <dbReference type="ARBA" id="ARBA00022801"/>
    </source>
</evidence>
<accession>A0A4R9JRG8</accession>
<evidence type="ECO:0000313" key="7">
    <source>
        <dbReference type="Proteomes" id="UP000297609"/>
    </source>
</evidence>
<dbReference type="PANTHER" id="PTHR10794">
    <property type="entry name" value="ABHYDROLASE DOMAIN-CONTAINING PROTEIN"/>
    <property type="match status" value="1"/>
</dbReference>
<feature type="active site" description="Charge relay system" evidence="4">
    <location>
        <position position="277"/>
    </location>
</feature>
<protein>
    <submittedName>
        <fullName evidence="6">Alpha/beta fold hydrolase</fullName>
    </submittedName>
</protein>
<evidence type="ECO:0000256" key="2">
    <source>
        <dbReference type="ARBA" id="ARBA00022487"/>
    </source>
</evidence>
<dbReference type="EMBL" id="RQGG01000013">
    <property type="protein sequence ID" value="TGL55078.1"/>
    <property type="molecule type" value="Genomic_DNA"/>
</dbReference>
<feature type="active site" description="Charge relay system" evidence="4">
    <location>
        <position position="306"/>
    </location>
</feature>
<dbReference type="PANTHER" id="PTHR10794:SF94">
    <property type="entry name" value="ESTERASE YHET-RELATED"/>
    <property type="match status" value="1"/>
</dbReference>
<gene>
    <name evidence="6" type="ORF">EHQ59_05580</name>
</gene>
<dbReference type="InterPro" id="IPR050960">
    <property type="entry name" value="AB_hydrolase_4_sf"/>
</dbReference>
<dbReference type="InterPro" id="IPR000073">
    <property type="entry name" value="AB_hydrolase_1"/>
</dbReference>
<dbReference type="PIRSF" id="PIRSF005211">
    <property type="entry name" value="Ab_hydro_YheT"/>
    <property type="match status" value="1"/>
</dbReference>
<name>A0A4R9JRG8_9LEPT</name>
<keyword evidence="7" id="KW-1185">Reference proteome</keyword>
<keyword evidence="3 6" id="KW-0378">Hydrolase</keyword>
<evidence type="ECO:0000256" key="1">
    <source>
        <dbReference type="ARBA" id="ARBA00010884"/>
    </source>
</evidence>
<dbReference type="Pfam" id="PF00561">
    <property type="entry name" value="Abhydrolase_1"/>
    <property type="match status" value="1"/>
</dbReference>
<dbReference type="InterPro" id="IPR000952">
    <property type="entry name" value="AB_hydrolase_4_CS"/>
</dbReference>
<dbReference type="Proteomes" id="UP000297609">
    <property type="component" value="Unassembled WGS sequence"/>
</dbReference>
<sequence length="339" mass="38523">MTSSNKEFKPRRFLEGRHLQTVYNVLFPPDNALEDEYYSESILIPTNDGSGDLLWLEHNPPLSVVRKKVSPWNGSYIMLVHGMEGSSESHYMVSVGKEALNRGYGVIRMNLRNCGRGLGLAKKPYNAGQSEDIGVVLKYIHNHFTKSIFVSGFSLSANMVLKFFGEKREHYAKAFTATSPPLDLKRSCDFIDSRAGNFYRDHFLETMKEKVASGIYDITVKRKEQVLRSKSFFDFDDFFTAPVSGYANVLEYYNICSSVKYLSGIKIPGLIVHADDDPVVPSEVWHEIRWKSLPMLQTVLTEKGGHVGFISDPSPENPEGRWLPKILLDFFDSKIKSHF</sequence>
<dbReference type="GO" id="GO:0047372">
    <property type="term" value="F:monoacylglycerol lipase activity"/>
    <property type="evidence" value="ECO:0007669"/>
    <property type="project" value="TreeGrafter"/>
</dbReference>
<dbReference type="AlphaFoldDB" id="A0A4R9JRG8"/>
<dbReference type="OrthoDB" id="334453at2"/>
<evidence type="ECO:0000256" key="4">
    <source>
        <dbReference type="PIRSR" id="PIRSR005211-1"/>
    </source>
</evidence>
<dbReference type="GO" id="GO:0034338">
    <property type="term" value="F:short-chain carboxylesterase activity"/>
    <property type="evidence" value="ECO:0007669"/>
    <property type="project" value="TreeGrafter"/>
</dbReference>
<dbReference type="InterPro" id="IPR029058">
    <property type="entry name" value="AB_hydrolase_fold"/>
</dbReference>
<dbReference type="PROSITE" id="PS01133">
    <property type="entry name" value="UPF0017"/>
    <property type="match status" value="1"/>
</dbReference>
<dbReference type="RefSeq" id="WP_135618256.1">
    <property type="nucleotide sequence ID" value="NZ_RQGG01000013.1"/>
</dbReference>
<evidence type="ECO:0000259" key="5">
    <source>
        <dbReference type="Pfam" id="PF00561"/>
    </source>
</evidence>
<reference evidence="6" key="1">
    <citation type="journal article" date="2019" name="PLoS Negl. Trop. Dis.">
        <title>Revisiting the worldwide diversity of Leptospira species in the environment.</title>
        <authorList>
            <person name="Vincent A.T."/>
            <person name="Schiettekatte O."/>
            <person name="Bourhy P."/>
            <person name="Veyrier F.J."/>
            <person name="Picardeau M."/>
        </authorList>
    </citation>
    <scope>NUCLEOTIDE SEQUENCE [LARGE SCALE GENOMIC DNA]</scope>
    <source>
        <strain evidence="6">201702454</strain>
    </source>
</reference>
<proteinExistence type="inferred from homology"/>
<feature type="domain" description="AB hydrolase-1" evidence="5">
    <location>
        <begin position="77"/>
        <end position="313"/>
    </location>
</feature>
<organism evidence="6 7">
    <name type="scientific">Leptospira kemamanensis</name>
    <dbReference type="NCBI Taxonomy" id="2484942"/>
    <lineage>
        <taxon>Bacteria</taxon>
        <taxon>Pseudomonadati</taxon>
        <taxon>Spirochaetota</taxon>
        <taxon>Spirochaetia</taxon>
        <taxon>Leptospirales</taxon>
        <taxon>Leptospiraceae</taxon>
        <taxon>Leptospira</taxon>
    </lineage>
</organism>
<dbReference type="Gene3D" id="3.40.50.1820">
    <property type="entry name" value="alpha/beta hydrolase"/>
    <property type="match status" value="1"/>
</dbReference>